<dbReference type="Pfam" id="PF03466">
    <property type="entry name" value="LysR_substrate"/>
    <property type="match status" value="1"/>
</dbReference>
<evidence type="ECO:0000256" key="1">
    <source>
        <dbReference type="ARBA" id="ARBA00009437"/>
    </source>
</evidence>
<sequence>MDFKNIQTFIKVAELKSFSLAALELGYSQSAVSTQITNLEKELGHLLFDRIGHKIALTANGVIFLQYTQNIQLLTEELKAQLNGCTDEISGTIRIAMADSICTSIFPKILTGFQKQYSNVKIVIKTGVTSDMFTLLNHNEVDIVCTLDLKIQRPDIVILKESPVNANFYISSNHPLAGKTNTTISDIKQYPIYLTEENISYRKYLDHIIAELDEFIIPTYEIGNVQVIKELILNSFGIGFIPDFVVAKELSEKSILPISNPNFLVTIWKQLICHRGKALTPAMNALINFIDI</sequence>
<dbReference type="FunFam" id="1.10.10.10:FF:000001">
    <property type="entry name" value="LysR family transcriptional regulator"/>
    <property type="match status" value="1"/>
</dbReference>
<evidence type="ECO:0000256" key="3">
    <source>
        <dbReference type="ARBA" id="ARBA00023125"/>
    </source>
</evidence>
<gene>
    <name evidence="6" type="ORF">SAMN04489757_10870</name>
</gene>
<dbReference type="PRINTS" id="PR00039">
    <property type="entry name" value="HTHLYSR"/>
</dbReference>
<evidence type="ECO:0000313" key="7">
    <source>
        <dbReference type="Proteomes" id="UP000198806"/>
    </source>
</evidence>
<evidence type="ECO:0000256" key="4">
    <source>
        <dbReference type="ARBA" id="ARBA00023163"/>
    </source>
</evidence>
<reference evidence="6 7" key="1">
    <citation type="submission" date="2016-10" db="EMBL/GenBank/DDBJ databases">
        <authorList>
            <person name="de Groot N.N."/>
        </authorList>
    </citation>
    <scope>NUCLEOTIDE SEQUENCE [LARGE SCALE GENOMIC DNA]</scope>
    <source>
        <strain evidence="6 7">DSM 1283</strain>
    </source>
</reference>
<dbReference type="InterPro" id="IPR005119">
    <property type="entry name" value="LysR_subst-bd"/>
</dbReference>
<dbReference type="CDD" id="cd05466">
    <property type="entry name" value="PBP2_LTTR_substrate"/>
    <property type="match status" value="1"/>
</dbReference>
<dbReference type="PROSITE" id="PS50931">
    <property type="entry name" value="HTH_LYSR"/>
    <property type="match status" value="1"/>
</dbReference>
<feature type="domain" description="HTH lysR-type" evidence="5">
    <location>
        <begin position="1"/>
        <end position="58"/>
    </location>
</feature>
<dbReference type="AlphaFoldDB" id="A0A1I5E7A2"/>
<accession>A0A1I5E7A2</accession>
<dbReference type="GO" id="GO:0000976">
    <property type="term" value="F:transcription cis-regulatory region binding"/>
    <property type="evidence" value="ECO:0007669"/>
    <property type="project" value="TreeGrafter"/>
</dbReference>
<organism evidence="6 7">
    <name type="scientific">Anaerocolumna aminovalerica</name>
    <dbReference type="NCBI Taxonomy" id="1527"/>
    <lineage>
        <taxon>Bacteria</taxon>
        <taxon>Bacillati</taxon>
        <taxon>Bacillota</taxon>
        <taxon>Clostridia</taxon>
        <taxon>Lachnospirales</taxon>
        <taxon>Lachnospiraceae</taxon>
        <taxon>Anaerocolumna</taxon>
    </lineage>
</organism>
<keyword evidence="3 6" id="KW-0238">DNA-binding</keyword>
<dbReference type="PANTHER" id="PTHR30126">
    <property type="entry name" value="HTH-TYPE TRANSCRIPTIONAL REGULATOR"/>
    <property type="match status" value="1"/>
</dbReference>
<keyword evidence="7" id="KW-1185">Reference proteome</keyword>
<dbReference type="InterPro" id="IPR036390">
    <property type="entry name" value="WH_DNA-bd_sf"/>
</dbReference>
<dbReference type="SUPFAM" id="SSF53850">
    <property type="entry name" value="Periplasmic binding protein-like II"/>
    <property type="match status" value="1"/>
</dbReference>
<dbReference type="Proteomes" id="UP000198806">
    <property type="component" value="Unassembled WGS sequence"/>
</dbReference>
<evidence type="ECO:0000259" key="5">
    <source>
        <dbReference type="PROSITE" id="PS50931"/>
    </source>
</evidence>
<evidence type="ECO:0000256" key="2">
    <source>
        <dbReference type="ARBA" id="ARBA00023015"/>
    </source>
</evidence>
<protein>
    <submittedName>
        <fullName evidence="6">DNA-binding transcriptional regulator, LysR family</fullName>
    </submittedName>
</protein>
<dbReference type="Gene3D" id="3.40.190.290">
    <property type="match status" value="1"/>
</dbReference>
<dbReference type="Gene3D" id="1.10.10.10">
    <property type="entry name" value="Winged helix-like DNA-binding domain superfamily/Winged helix DNA-binding domain"/>
    <property type="match status" value="1"/>
</dbReference>
<keyword evidence="2" id="KW-0805">Transcription regulation</keyword>
<dbReference type="RefSeq" id="WP_170847908.1">
    <property type="nucleotide sequence ID" value="NZ_BAABFM010000072.1"/>
</dbReference>
<dbReference type="InterPro" id="IPR036388">
    <property type="entry name" value="WH-like_DNA-bd_sf"/>
</dbReference>
<name>A0A1I5E7A2_9FIRM</name>
<dbReference type="SUPFAM" id="SSF46785">
    <property type="entry name" value="Winged helix' DNA-binding domain"/>
    <property type="match status" value="1"/>
</dbReference>
<proteinExistence type="inferred from homology"/>
<evidence type="ECO:0000313" key="6">
    <source>
        <dbReference type="EMBL" id="SFO07488.1"/>
    </source>
</evidence>
<dbReference type="GO" id="GO:0003700">
    <property type="term" value="F:DNA-binding transcription factor activity"/>
    <property type="evidence" value="ECO:0007669"/>
    <property type="project" value="InterPro"/>
</dbReference>
<dbReference type="PANTHER" id="PTHR30126:SF100">
    <property type="entry name" value="LYSR-FAMILY TRANSCRIPTIONAL REGULATOR"/>
    <property type="match status" value="1"/>
</dbReference>
<dbReference type="Pfam" id="PF00126">
    <property type="entry name" value="HTH_1"/>
    <property type="match status" value="1"/>
</dbReference>
<dbReference type="InterPro" id="IPR000847">
    <property type="entry name" value="LysR_HTH_N"/>
</dbReference>
<comment type="similarity">
    <text evidence="1">Belongs to the LysR transcriptional regulatory family.</text>
</comment>
<dbReference type="STRING" id="1527.SAMN04489757_10870"/>
<keyword evidence="4" id="KW-0804">Transcription</keyword>
<dbReference type="EMBL" id="FOWD01000008">
    <property type="protein sequence ID" value="SFO07488.1"/>
    <property type="molecule type" value="Genomic_DNA"/>
</dbReference>